<evidence type="ECO:0000313" key="3">
    <source>
        <dbReference type="Proteomes" id="UP000000768"/>
    </source>
</evidence>
<name>A0A1W0W2S3_SORBI</name>
<dbReference type="EMBL" id="CM000761">
    <property type="protein sequence ID" value="OQU88655.1"/>
    <property type="molecule type" value="Genomic_DNA"/>
</dbReference>
<keyword evidence="3" id="KW-1185">Reference proteome</keyword>
<reference evidence="2 3" key="1">
    <citation type="journal article" date="2009" name="Nature">
        <title>The Sorghum bicolor genome and the diversification of grasses.</title>
        <authorList>
            <person name="Paterson A.H."/>
            <person name="Bowers J.E."/>
            <person name="Bruggmann R."/>
            <person name="Dubchak I."/>
            <person name="Grimwood J."/>
            <person name="Gundlach H."/>
            <person name="Haberer G."/>
            <person name="Hellsten U."/>
            <person name="Mitros T."/>
            <person name="Poliakov A."/>
            <person name="Schmutz J."/>
            <person name="Spannagl M."/>
            <person name="Tang H."/>
            <person name="Wang X."/>
            <person name="Wicker T."/>
            <person name="Bharti A.K."/>
            <person name="Chapman J."/>
            <person name="Feltus F.A."/>
            <person name="Gowik U."/>
            <person name="Grigoriev I.V."/>
            <person name="Lyons E."/>
            <person name="Maher C.A."/>
            <person name="Martis M."/>
            <person name="Narechania A."/>
            <person name="Otillar R.P."/>
            <person name="Penning B.W."/>
            <person name="Salamov A.A."/>
            <person name="Wang Y."/>
            <person name="Zhang L."/>
            <person name="Carpita N.C."/>
            <person name="Freeling M."/>
            <person name="Gingle A.R."/>
            <person name="Hash C.T."/>
            <person name="Keller B."/>
            <person name="Klein P."/>
            <person name="Kresovich S."/>
            <person name="McCann M.C."/>
            <person name="Ming R."/>
            <person name="Peterson D.G."/>
            <person name="Mehboob-ur-Rahman"/>
            <person name="Ware D."/>
            <person name="Westhoff P."/>
            <person name="Mayer K.F."/>
            <person name="Messing J."/>
            <person name="Rokhsar D.S."/>
        </authorList>
    </citation>
    <scope>NUCLEOTIDE SEQUENCE [LARGE SCALE GENOMIC DNA]</scope>
    <source>
        <strain evidence="3">cv. BTx623</strain>
    </source>
</reference>
<evidence type="ECO:0000313" key="2">
    <source>
        <dbReference type="EMBL" id="OQU88655.1"/>
    </source>
</evidence>
<evidence type="ECO:0008006" key="4">
    <source>
        <dbReference type="Google" id="ProtNLM"/>
    </source>
</evidence>
<sequence length="300" mass="32998">MWMAWSMTTGEGGSSMAAAATSDDEDGGVLPQRLMREVLVRLLAKPLCRLRAVCLSWRGGRHSRTRSTFVAAHASRHPGAGANLRRARGCWWRSKVMVRTDHHLARPSPWRTGRCLRLRVVNLASEVVFFVPIEPPPRGGDNDDARHRRPPPHLFTGLVLGRAASGEHKAVRVRGGLASHTCEVVTIFLVDPRGRGAPFGYTLHYFAEGGIACFDLAAEQLSPRLLGGPPSTGGTRTEEHDISYCRKSHVSLAALNGHLVVVHRNDDGKSLDLWFRTESFAGEEDREASSWMRSNVLNSG</sequence>
<reference evidence="3" key="2">
    <citation type="journal article" date="2018" name="Plant J.">
        <title>The Sorghum bicolor reference genome: improved assembly, gene annotations, a transcriptome atlas, and signatures of genome organization.</title>
        <authorList>
            <person name="McCormick R.F."/>
            <person name="Truong S.K."/>
            <person name="Sreedasyam A."/>
            <person name="Jenkins J."/>
            <person name="Shu S."/>
            <person name="Sims D."/>
            <person name="Kennedy M."/>
            <person name="Amirebrahimi M."/>
            <person name="Weers B.D."/>
            <person name="McKinley B."/>
            <person name="Mattison A."/>
            <person name="Morishige D.T."/>
            <person name="Grimwood J."/>
            <person name="Schmutz J."/>
            <person name="Mullet J.E."/>
        </authorList>
    </citation>
    <scope>NUCLEOTIDE SEQUENCE [LARGE SCALE GENOMIC DNA]</scope>
    <source>
        <strain evidence="3">cv. BTx623</strain>
    </source>
</reference>
<gene>
    <name evidence="2" type="ORF">SORBI_3002G069232</name>
</gene>
<dbReference type="InterPro" id="IPR036047">
    <property type="entry name" value="F-box-like_dom_sf"/>
</dbReference>
<dbReference type="Proteomes" id="UP000000768">
    <property type="component" value="Chromosome 2"/>
</dbReference>
<proteinExistence type="predicted"/>
<dbReference type="SUPFAM" id="SSF81383">
    <property type="entry name" value="F-box domain"/>
    <property type="match status" value="1"/>
</dbReference>
<protein>
    <recommendedName>
        <fullName evidence="4">F-box domain-containing protein</fullName>
    </recommendedName>
</protein>
<dbReference type="AlphaFoldDB" id="A0A1W0W2S3"/>
<evidence type="ECO:0000256" key="1">
    <source>
        <dbReference type="SAM" id="MobiDB-lite"/>
    </source>
</evidence>
<dbReference type="InParanoid" id="A0A1W0W2S3"/>
<organism evidence="2 3">
    <name type="scientific">Sorghum bicolor</name>
    <name type="common">Sorghum</name>
    <name type="synonym">Sorghum vulgare</name>
    <dbReference type="NCBI Taxonomy" id="4558"/>
    <lineage>
        <taxon>Eukaryota</taxon>
        <taxon>Viridiplantae</taxon>
        <taxon>Streptophyta</taxon>
        <taxon>Embryophyta</taxon>
        <taxon>Tracheophyta</taxon>
        <taxon>Spermatophyta</taxon>
        <taxon>Magnoliopsida</taxon>
        <taxon>Liliopsida</taxon>
        <taxon>Poales</taxon>
        <taxon>Poaceae</taxon>
        <taxon>PACMAD clade</taxon>
        <taxon>Panicoideae</taxon>
        <taxon>Andropogonodae</taxon>
        <taxon>Andropogoneae</taxon>
        <taxon>Sorghinae</taxon>
        <taxon>Sorghum</taxon>
    </lineage>
</organism>
<accession>A0A1W0W2S3</accession>
<dbReference type="Gramene" id="OQU88655">
    <property type="protein sequence ID" value="OQU88655"/>
    <property type="gene ID" value="SORBI_3002G069232"/>
</dbReference>
<feature type="region of interest" description="Disordered" evidence="1">
    <location>
        <begin position="1"/>
        <end position="24"/>
    </location>
</feature>